<dbReference type="GeneTree" id="ENSGT01150000286943"/>
<keyword evidence="1" id="KW-0732">Signal</keyword>
<evidence type="ECO:0000313" key="3">
    <source>
        <dbReference type="Proteomes" id="UP000233100"/>
    </source>
</evidence>
<feature type="signal peptide" evidence="1">
    <location>
        <begin position="1"/>
        <end position="22"/>
    </location>
</feature>
<dbReference type="Ensembl" id="ENSMFAT00000072524.1">
    <property type="protein sequence ID" value="ENSMFAP00000048800.1"/>
    <property type="gene ID" value="ENSMFAG00000049537.1"/>
</dbReference>
<name>A0A7N9CC02_MACFA</name>
<dbReference type="PANTHER" id="PTHR12138:SF162">
    <property type="entry name" value="CHROMOSOME UNDETERMINED SCAFFOLD_275, WHOLE GENOME SHOTGUN SEQUENCE"/>
    <property type="match status" value="1"/>
</dbReference>
<evidence type="ECO:0008006" key="4">
    <source>
        <dbReference type="Google" id="ProtNLM"/>
    </source>
</evidence>
<keyword evidence="3" id="KW-1185">Reference proteome</keyword>
<dbReference type="PANTHER" id="PTHR12138">
    <property type="entry name" value="PRIMATE-EXPANDED PROTEIN FAMILY"/>
    <property type="match status" value="1"/>
</dbReference>
<reference evidence="2" key="1">
    <citation type="submission" date="2025-08" db="UniProtKB">
        <authorList>
            <consortium name="Ensembl"/>
        </authorList>
    </citation>
    <scope>IDENTIFICATION</scope>
</reference>
<organism evidence="2 3">
    <name type="scientific">Macaca fascicularis</name>
    <name type="common">Crab-eating macaque</name>
    <name type="synonym">Cynomolgus monkey</name>
    <dbReference type="NCBI Taxonomy" id="9541"/>
    <lineage>
        <taxon>Eukaryota</taxon>
        <taxon>Metazoa</taxon>
        <taxon>Chordata</taxon>
        <taxon>Craniata</taxon>
        <taxon>Vertebrata</taxon>
        <taxon>Euteleostomi</taxon>
        <taxon>Mammalia</taxon>
        <taxon>Eutheria</taxon>
        <taxon>Euarchontoglires</taxon>
        <taxon>Primates</taxon>
        <taxon>Haplorrhini</taxon>
        <taxon>Catarrhini</taxon>
        <taxon>Cercopithecidae</taxon>
        <taxon>Cercopithecinae</taxon>
        <taxon>Macaca</taxon>
    </lineage>
</organism>
<dbReference type="AlphaFoldDB" id="A0A7N9CC02"/>
<dbReference type="Proteomes" id="UP000233100">
    <property type="component" value="Unplaced"/>
</dbReference>
<feature type="chain" id="PRO_5031220519" description="Secreted protein" evidence="1">
    <location>
        <begin position="23"/>
        <end position="87"/>
    </location>
</feature>
<sequence length="87" mass="9896">MSHCAWTGFFFFFFFFLRWSLTLSPRLECIGVILAHCNFHIPVSSDSPASAFPVAGITGVCKHTWLILYFYRDGVSPCWPGWLVSNS</sequence>
<reference evidence="2" key="2">
    <citation type="submission" date="2025-09" db="UniProtKB">
        <authorList>
            <consortium name="Ensembl"/>
        </authorList>
    </citation>
    <scope>IDENTIFICATION</scope>
</reference>
<proteinExistence type="predicted"/>
<protein>
    <recommendedName>
        <fullName evidence="4">Secreted protein</fullName>
    </recommendedName>
</protein>
<accession>A0A7N9CC02</accession>
<evidence type="ECO:0000256" key="1">
    <source>
        <dbReference type="SAM" id="SignalP"/>
    </source>
</evidence>
<evidence type="ECO:0000313" key="2">
    <source>
        <dbReference type="Ensembl" id="ENSMFAP00000048800.1"/>
    </source>
</evidence>